<dbReference type="SUPFAM" id="SSF55073">
    <property type="entry name" value="Nucleotide cyclase"/>
    <property type="match status" value="1"/>
</dbReference>
<dbReference type="Gene3D" id="1.10.3210.10">
    <property type="entry name" value="Hypothetical protein af1432"/>
    <property type="match status" value="1"/>
</dbReference>
<comment type="caution">
    <text evidence="6">The sequence shown here is derived from an EMBL/GenBank/DDBJ whole genome shotgun (WGS) entry which is preliminary data.</text>
</comment>
<evidence type="ECO:0008006" key="8">
    <source>
        <dbReference type="Google" id="ProtNLM"/>
    </source>
</evidence>
<dbReference type="InterPro" id="IPR006675">
    <property type="entry name" value="HDIG_dom"/>
</dbReference>
<dbReference type="InterPro" id="IPR011990">
    <property type="entry name" value="TPR-like_helical_dom_sf"/>
</dbReference>
<dbReference type="NCBIfam" id="TIGR00254">
    <property type="entry name" value="GGDEF"/>
    <property type="match status" value="1"/>
</dbReference>
<accession>A0ABQ2GHV6</accession>
<gene>
    <name evidence="6" type="ORF">GCM10010841_02060</name>
</gene>
<dbReference type="InterPro" id="IPR003607">
    <property type="entry name" value="HD/PDEase_dom"/>
</dbReference>
<dbReference type="PROSITE" id="PS50005">
    <property type="entry name" value="TPR"/>
    <property type="match status" value="2"/>
</dbReference>
<evidence type="ECO:0000256" key="1">
    <source>
        <dbReference type="PROSITE-ProRule" id="PRU00339"/>
    </source>
</evidence>
<dbReference type="PROSITE" id="PS50887">
    <property type="entry name" value="GGDEF"/>
    <property type="match status" value="1"/>
</dbReference>
<dbReference type="Pfam" id="PF00990">
    <property type="entry name" value="GGDEF"/>
    <property type="match status" value="1"/>
</dbReference>
<evidence type="ECO:0000259" key="4">
    <source>
        <dbReference type="PROSITE" id="PS51831"/>
    </source>
</evidence>
<dbReference type="NCBIfam" id="TIGR00277">
    <property type="entry name" value="HDIG"/>
    <property type="match status" value="1"/>
</dbReference>
<dbReference type="EMBL" id="BMOM01000001">
    <property type="protein sequence ID" value="GGL97294.1"/>
    <property type="molecule type" value="Genomic_DNA"/>
</dbReference>
<keyword evidence="7" id="KW-1185">Reference proteome</keyword>
<dbReference type="Gene3D" id="3.30.70.270">
    <property type="match status" value="1"/>
</dbReference>
<dbReference type="RefSeq" id="WP_188900414.1">
    <property type="nucleotide sequence ID" value="NZ_BMOM01000001.1"/>
</dbReference>
<evidence type="ECO:0000313" key="7">
    <source>
        <dbReference type="Proteomes" id="UP000661918"/>
    </source>
</evidence>
<sequence length="1225" mass="134628">MNHAALNLNVGTGRAVLDRARALLETDPRAAVQVLETVSAELAAWPLPLQGEAELLWSQGLLELEEGEPAALHAQRAAALMAEAGDGPGQVTALLQQTEAEVVCEHYDRVSELAHKIRQLLPDQRTADLARAFNLQGMALFLQGQYREASAVILEEAGVREELRDHAGYAKCLNNLGLIHIELGDLHQALEHLARCFEYITHCPEPLHSLESACLINIGNIHQIRHEYAQAAGAFEQGMAAAQRAGHTANEIAGLTGMGLVARDRGEHREALQLLLQALRLAQTSGRRYNEAEILDNLGQVYVGLGQRTLALETFGQALSLSRELGALPSEQNTLVHLARLQAEDGQLEQAAAHFERALTCARQSGSDRAALEIHEHLGEVLQRLGHFEQAARQFREALNLERSLHDQDRHDAFQNLTAQLEVERAKHQAETYRLMNQTSQQARSEAEQQVQKRTADLEQAQREIITRLGLVGEYRDDKTGSHTQRVSQLAAALAQAIGLPPAEVELIRLAARLHDIGKIGVPDVILLKTGKLTAEEFTIMKHHTTIGARVLEGGQSDLTRMAEEIALTHHERWDGSGYPQGLQGDRIPLTGRIVAIVDVWDALTTERSYKAAWSREEAWREMAAQSGRHFDPYLIEVFLGMIAGSFHAEAPAGGDPHDPALSGRPTPSDLSLAPPTLPVHVIQHVNALNAAAWQLRHTTPAESLQKAREAQLISEQHDHPQGLAHALYTLGFHDISASEFKSGLTRLTQAVATAQDSGDLTLERDCRHLLGNVYSRLYHTERATECLLEAAELSRQLSDLPGEAGALMDLGAVAASCMKDRTAALAYYGQALAVLEKTGNTSGQGACLYRMADAHQELGQFAQARTHGERAAQTSSAAGDTVHHALALSVVARALDAQDHPEQAAALHRQALTLLQSPLVNLPEPLAWTRLYSASNLETRGGVPDACNVYLQVLADSERSDWTELAVLAHHKLTLLYKRRGDMERAMDHLERGQAAQRRLLEEELALKSHALLQHEVDWAESETKLYKLRSVELASANVALEQANREKSALVAALQEQSVLMERQLREDSLCGIFNRHHIEETLAREFKQHRAEERVMSLIMLDVDHFKRVNDLFSHPVGDEVLRRLGALLRSLCRSSDVPGRYGGEEFIVVLPNTTLIQAIVVAQRLCAAVAHADWAAVAPGLSVTLSLGVATNEGLPDFERLVSLADAKLYEAKRTRNCVAF</sequence>
<dbReference type="InterPro" id="IPR037522">
    <property type="entry name" value="HD_GYP_dom"/>
</dbReference>
<dbReference type="Gene3D" id="1.25.40.10">
    <property type="entry name" value="Tetratricopeptide repeat domain"/>
    <property type="match status" value="3"/>
</dbReference>
<protein>
    <recommendedName>
        <fullName evidence="8">Diguanylate cyclase</fullName>
    </recommendedName>
</protein>
<feature type="repeat" description="TPR" evidence="1">
    <location>
        <begin position="372"/>
        <end position="405"/>
    </location>
</feature>
<evidence type="ECO:0000256" key="2">
    <source>
        <dbReference type="SAM" id="MobiDB-lite"/>
    </source>
</evidence>
<dbReference type="PROSITE" id="PS51831">
    <property type="entry name" value="HD"/>
    <property type="match status" value="1"/>
</dbReference>
<evidence type="ECO:0000313" key="6">
    <source>
        <dbReference type="EMBL" id="GGL97294.1"/>
    </source>
</evidence>
<feature type="domain" description="HD" evidence="4">
    <location>
        <begin position="480"/>
        <end position="604"/>
    </location>
</feature>
<dbReference type="SMART" id="SM00028">
    <property type="entry name" value="TPR"/>
    <property type="match status" value="12"/>
</dbReference>
<feature type="domain" description="HD-GYP" evidence="5">
    <location>
        <begin position="458"/>
        <end position="655"/>
    </location>
</feature>
<dbReference type="SMART" id="SM00267">
    <property type="entry name" value="GGDEF"/>
    <property type="match status" value="1"/>
</dbReference>
<dbReference type="InterPro" id="IPR043128">
    <property type="entry name" value="Rev_trsase/Diguanyl_cyclase"/>
</dbReference>
<dbReference type="Pfam" id="PF13487">
    <property type="entry name" value="HD_5"/>
    <property type="match status" value="1"/>
</dbReference>
<dbReference type="PANTHER" id="PTHR45228:SF8">
    <property type="entry name" value="TWO-COMPONENT RESPONSE REGULATOR-RELATED"/>
    <property type="match status" value="1"/>
</dbReference>
<dbReference type="InterPro" id="IPR029787">
    <property type="entry name" value="Nucleotide_cyclase"/>
</dbReference>
<dbReference type="InterPro" id="IPR006674">
    <property type="entry name" value="HD_domain"/>
</dbReference>
<dbReference type="CDD" id="cd01949">
    <property type="entry name" value="GGDEF"/>
    <property type="match status" value="1"/>
</dbReference>
<dbReference type="SUPFAM" id="SSF48452">
    <property type="entry name" value="TPR-like"/>
    <property type="match status" value="4"/>
</dbReference>
<dbReference type="InterPro" id="IPR000160">
    <property type="entry name" value="GGDEF_dom"/>
</dbReference>
<feature type="domain" description="GGDEF" evidence="3">
    <location>
        <begin position="1097"/>
        <end position="1225"/>
    </location>
</feature>
<organism evidence="6 7">
    <name type="scientific">Deinococcus aerophilus</name>
    <dbReference type="NCBI Taxonomy" id="522488"/>
    <lineage>
        <taxon>Bacteria</taxon>
        <taxon>Thermotogati</taxon>
        <taxon>Deinococcota</taxon>
        <taxon>Deinococci</taxon>
        <taxon>Deinococcales</taxon>
        <taxon>Deinococcaceae</taxon>
        <taxon>Deinococcus</taxon>
    </lineage>
</organism>
<dbReference type="SUPFAM" id="SSF109604">
    <property type="entry name" value="HD-domain/PDEase-like"/>
    <property type="match status" value="1"/>
</dbReference>
<proteinExistence type="predicted"/>
<keyword evidence="1" id="KW-0802">TPR repeat</keyword>
<dbReference type="PANTHER" id="PTHR45228">
    <property type="entry name" value="CYCLIC DI-GMP PHOSPHODIESTERASE TM_0186-RELATED"/>
    <property type="match status" value="1"/>
</dbReference>
<dbReference type="PROSITE" id="PS51832">
    <property type="entry name" value="HD_GYP"/>
    <property type="match status" value="1"/>
</dbReference>
<dbReference type="InterPro" id="IPR019734">
    <property type="entry name" value="TPR_rpt"/>
</dbReference>
<reference evidence="7" key="1">
    <citation type="journal article" date="2019" name="Int. J. Syst. Evol. Microbiol.">
        <title>The Global Catalogue of Microorganisms (GCM) 10K type strain sequencing project: providing services to taxonomists for standard genome sequencing and annotation.</title>
        <authorList>
            <consortium name="The Broad Institute Genomics Platform"/>
            <consortium name="The Broad Institute Genome Sequencing Center for Infectious Disease"/>
            <person name="Wu L."/>
            <person name="Ma J."/>
        </authorList>
    </citation>
    <scope>NUCLEOTIDE SEQUENCE [LARGE SCALE GENOMIC DNA]</scope>
    <source>
        <strain evidence="7">JCM 15443</strain>
    </source>
</reference>
<evidence type="ECO:0000259" key="3">
    <source>
        <dbReference type="PROSITE" id="PS50887"/>
    </source>
</evidence>
<dbReference type="Pfam" id="PF13424">
    <property type="entry name" value="TPR_12"/>
    <property type="match status" value="4"/>
</dbReference>
<dbReference type="SMART" id="SM00471">
    <property type="entry name" value="HDc"/>
    <property type="match status" value="1"/>
</dbReference>
<evidence type="ECO:0000259" key="5">
    <source>
        <dbReference type="PROSITE" id="PS51832"/>
    </source>
</evidence>
<feature type="repeat" description="TPR" evidence="1">
    <location>
        <begin position="292"/>
        <end position="325"/>
    </location>
</feature>
<dbReference type="Proteomes" id="UP000661918">
    <property type="component" value="Unassembled WGS sequence"/>
</dbReference>
<dbReference type="CDD" id="cd00077">
    <property type="entry name" value="HDc"/>
    <property type="match status" value="1"/>
</dbReference>
<dbReference type="InterPro" id="IPR052020">
    <property type="entry name" value="Cyclic_di-GMP/3'3'-cGAMP_PDE"/>
</dbReference>
<feature type="region of interest" description="Disordered" evidence="2">
    <location>
        <begin position="651"/>
        <end position="673"/>
    </location>
</feature>
<name>A0ABQ2GHV6_9DEIO</name>